<dbReference type="Gene3D" id="3.30.70.100">
    <property type="match status" value="1"/>
</dbReference>
<accession>A0A6N9V9Y7</accession>
<evidence type="ECO:0000256" key="12">
    <source>
        <dbReference type="RuleBase" id="RU362081"/>
    </source>
</evidence>
<dbReference type="InterPro" id="IPR017969">
    <property type="entry name" value="Heavy-metal-associated_CS"/>
</dbReference>
<dbReference type="SUPFAM" id="SSF55008">
    <property type="entry name" value="HMA, heavy metal-associated domain"/>
    <property type="match status" value="1"/>
</dbReference>
<dbReference type="Gene3D" id="3.40.50.1000">
    <property type="entry name" value="HAD superfamily/HAD-like"/>
    <property type="match status" value="1"/>
</dbReference>
<dbReference type="GO" id="GO:0043682">
    <property type="term" value="F:P-type divalent copper transporter activity"/>
    <property type="evidence" value="ECO:0007669"/>
    <property type="project" value="TreeGrafter"/>
</dbReference>
<dbReference type="InterPro" id="IPR023298">
    <property type="entry name" value="ATPase_P-typ_TM_dom_sf"/>
</dbReference>
<dbReference type="PANTHER" id="PTHR43520">
    <property type="entry name" value="ATP7, ISOFORM B"/>
    <property type="match status" value="1"/>
</dbReference>
<dbReference type="PROSITE" id="PS01047">
    <property type="entry name" value="HMA_1"/>
    <property type="match status" value="1"/>
</dbReference>
<comment type="caution">
    <text evidence="15">The sequence shown here is derived from an EMBL/GenBank/DDBJ whole genome shotgun (WGS) entry which is preliminary data.</text>
</comment>
<dbReference type="InterPro" id="IPR027256">
    <property type="entry name" value="P-typ_ATPase_IB"/>
</dbReference>
<dbReference type="Gene3D" id="3.40.1110.10">
    <property type="entry name" value="Calcium-transporting ATPase, cytoplasmic domain N"/>
    <property type="match status" value="1"/>
</dbReference>
<keyword evidence="6 12" id="KW-0067">ATP-binding</keyword>
<dbReference type="GO" id="GO:0055070">
    <property type="term" value="P:copper ion homeostasis"/>
    <property type="evidence" value="ECO:0007669"/>
    <property type="project" value="TreeGrafter"/>
</dbReference>
<keyword evidence="9 12" id="KW-0472">Membrane</keyword>
<dbReference type="InterPro" id="IPR036163">
    <property type="entry name" value="HMA_dom_sf"/>
</dbReference>
<dbReference type="EMBL" id="JAAGME010000892">
    <property type="protein sequence ID" value="NEB69536.1"/>
    <property type="molecule type" value="Genomic_DNA"/>
</dbReference>
<dbReference type="Pfam" id="PF00403">
    <property type="entry name" value="HMA"/>
    <property type="match status" value="1"/>
</dbReference>
<keyword evidence="5 12" id="KW-0547">Nucleotide-binding</keyword>
<dbReference type="SUPFAM" id="SSF81653">
    <property type="entry name" value="Calcium ATPase, transduction domain A"/>
    <property type="match status" value="1"/>
</dbReference>
<evidence type="ECO:0000256" key="6">
    <source>
        <dbReference type="ARBA" id="ARBA00022840"/>
    </source>
</evidence>
<evidence type="ECO:0000313" key="15">
    <source>
        <dbReference type="EMBL" id="NEB69536.1"/>
    </source>
</evidence>
<dbReference type="InterPro" id="IPR059000">
    <property type="entry name" value="ATPase_P-type_domA"/>
</dbReference>
<dbReference type="Pfam" id="PF00702">
    <property type="entry name" value="Hydrolase"/>
    <property type="match status" value="1"/>
</dbReference>
<reference evidence="15 16" key="1">
    <citation type="submission" date="2020-01" db="EMBL/GenBank/DDBJ databases">
        <title>Insect and environment-associated Actinomycetes.</title>
        <authorList>
            <person name="Currrie C."/>
            <person name="Chevrette M."/>
            <person name="Carlson C."/>
            <person name="Stubbendieck R."/>
            <person name="Wendt-Pienkowski E."/>
        </authorList>
    </citation>
    <scope>NUCLEOTIDE SEQUENCE [LARGE SCALE GENOMIC DNA]</scope>
    <source>
        <strain evidence="15 16">SID14438</strain>
    </source>
</reference>
<comment type="similarity">
    <text evidence="2 12">Belongs to the cation transport ATPase (P-type) (TC 3.A.3) family. Type IB subfamily.</text>
</comment>
<feature type="transmembrane region" description="Helical" evidence="12">
    <location>
        <begin position="704"/>
        <end position="721"/>
    </location>
</feature>
<dbReference type="GO" id="GO:0005507">
    <property type="term" value="F:copper ion binding"/>
    <property type="evidence" value="ECO:0007669"/>
    <property type="project" value="TreeGrafter"/>
</dbReference>
<dbReference type="InterPro" id="IPR036412">
    <property type="entry name" value="HAD-like_sf"/>
</dbReference>
<dbReference type="GO" id="GO:0005886">
    <property type="term" value="C:plasma membrane"/>
    <property type="evidence" value="ECO:0007669"/>
    <property type="project" value="UniProtKB-SubCell"/>
</dbReference>
<dbReference type="Gene3D" id="2.70.150.10">
    <property type="entry name" value="Calcium-transporting ATPase, cytoplasmic transduction domain A"/>
    <property type="match status" value="1"/>
</dbReference>
<dbReference type="Pfam" id="PF00122">
    <property type="entry name" value="E1-E2_ATPase"/>
    <property type="match status" value="1"/>
</dbReference>
<dbReference type="Proteomes" id="UP000471648">
    <property type="component" value="Unassembled WGS sequence"/>
</dbReference>
<evidence type="ECO:0000256" key="1">
    <source>
        <dbReference type="ARBA" id="ARBA00004651"/>
    </source>
</evidence>
<dbReference type="InterPro" id="IPR006121">
    <property type="entry name" value="HMA_dom"/>
</dbReference>
<dbReference type="GO" id="GO:0016887">
    <property type="term" value="F:ATP hydrolysis activity"/>
    <property type="evidence" value="ECO:0007669"/>
    <property type="project" value="InterPro"/>
</dbReference>
<feature type="transmembrane region" description="Helical" evidence="12">
    <location>
        <begin position="363"/>
        <end position="383"/>
    </location>
</feature>
<keyword evidence="3 12" id="KW-0812">Transmembrane</keyword>
<keyword evidence="7" id="KW-1278">Translocase</keyword>
<feature type="region of interest" description="Disordered" evidence="13">
    <location>
        <begin position="752"/>
        <end position="779"/>
    </location>
</feature>
<proteinExistence type="inferred from homology"/>
<evidence type="ECO:0000256" key="8">
    <source>
        <dbReference type="ARBA" id="ARBA00022989"/>
    </source>
</evidence>
<dbReference type="FunFam" id="2.70.150.10:FF:000002">
    <property type="entry name" value="Copper-transporting ATPase 1, putative"/>
    <property type="match status" value="1"/>
</dbReference>
<comment type="catalytic activity">
    <reaction evidence="10">
        <text>ATP + H2O = ADP + phosphate + H(+)</text>
        <dbReference type="Rhea" id="RHEA:13065"/>
        <dbReference type="ChEBI" id="CHEBI:15377"/>
        <dbReference type="ChEBI" id="CHEBI:15378"/>
        <dbReference type="ChEBI" id="CHEBI:30616"/>
        <dbReference type="ChEBI" id="CHEBI:43474"/>
        <dbReference type="ChEBI" id="CHEBI:456216"/>
    </reaction>
</comment>
<dbReference type="InterPro" id="IPR018303">
    <property type="entry name" value="ATPase_P-typ_P_site"/>
</dbReference>
<evidence type="ECO:0000256" key="5">
    <source>
        <dbReference type="ARBA" id="ARBA00022741"/>
    </source>
</evidence>
<sequence>MAGTATTAPAVVTLDIGGMTCGACSARIERKLNRLEGVTAEVNFALERAHVSFDDRHTVDELIDTVDRMGYSAVLPPPPEAATLPAGPGESADEAADRELSAMRLRILVCLALTLPVMAMAMVMPLQFDHWQWLSLTLAAPVAVWGAWPFHTAAWKNLRQAAGTMDSLVSIGVLASFGWSLYALFFGYAGVTGMQMPFLMVPTPGQGSHHIYLEVSTSLTLFVLVGRYAEHRAKRRAGSAVRALLELGAKEVTVLRAGQEVGIPVGELRVGDLFVVRPGEKIATDGSVVEGASAVDVSMLTGESVPQEVAEGDAVTGATVNTSGRLVVRAERVGADTQLAHISRLVSEAQAGKAPVQRLADRIAAVFVPVVIGIAVAVAGFWIGNGGGAAAALTASVAVLVVACPCSLGLATPTALLVGTGRGAQLGIVIRGPHILESTRRIDTVVLDKTGTVTTGRMRLVATEYAEGTDRDELLTLAAALEQASEHPIATAVTAAAAEVAPVLPKVDAFRASAGFGVVGRVGERDVMVGRPSWVGERMEMPDGLRKSLDDLENSGRTAVAVGWDDEVRGLLFVADEAKPTSRPAIDEMRRLGLTPVLLTGDTAGAARRIADDMGITDVHAEVLPQDKAAVVRRLQEEGRTVAMVGDGINDAAALAQADLGIAIGGGTDAAIEASDITLVRGDLRDAADAVRLSRRTLGTIKGNLFWAFVYNLAGIPLAASGVLNPMIAAAAMVLSSIFVVTNSLRLRRFTSSSQTDAGGSRTRTATAPASPRNLAGIS</sequence>
<dbReference type="RefSeq" id="WP_164357836.1">
    <property type="nucleotide sequence ID" value="NZ_JAAGME010000892.1"/>
</dbReference>
<evidence type="ECO:0000256" key="10">
    <source>
        <dbReference type="ARBA" id="ARBA00049360"/>
    </source>
</evidence>
<feature type="transmembrane region" description="Helical" evidence="12">
    <location>
        <begin position="211"/>
        <end position="229"/>
    </location>
</feature>
<evidence type="ECO:0000256" key="2">
    <source>
        <dbReference type="ARBA" id="ARBA00006024"/>
    </source>
</evidence>
<dbReference type="PANTHER" id="PTHR43520:SF8">
    <property type="entry name" value="P-TYPE CU(+) TRANSPORTER"/>
    <property type="match status" value="1"/>
</dbReference>
<dbReference type="AlphaFoldDB" id="A0A6N9V9Y7"/>
<dbReference type="PROSITE" id="PS00154">
    <property type="entry name" value="ATPASE_E1_E2"/>
    <property type="match status" value="1"/>
</dbReference>
<feature type="transmembrane region" description="Helical" evidence="12">
    <location>
        <begin position="130"/>
        <end position="148"/>
    </location>
</feature>
<dbReference type="SFLD" id="SFLDF00027">
    <property type="entry name" value="p-type_atpase"/>
    <property type="match status" value="1"/>
</dbReference>
<evidence type="ECO:0000256" key="3">
    <source>
        <dbReference type="ARBA" id="ARBA00022692"/>
    </source>
</evidence>
<feature type="compositionally biased region" description="Polar residues" evidence="13">
    <location>
        <begin position="752"/>
        <end position="768"/>
    </location>
</feature>
<feature type="transmembrane region" description="Helical" evidence="12">
    <location>
        <begin position="389"/>
        <end position="412"/>
    </location>
</feature>
<dbReference type="InterPro" id="IPR008250">
    <property type="entry name" value="ATPase_P-typ_transduc_dom_A_sf"/>
</dbReference>
<dbReference type="NCBIfam" id="TIGR01525">
    <property type="entry name" value="ATPase-IB_hvy"/>
    <property type="match status" value="1"/>
</dbReference>
<dbReference type="NCBIfam" id="TIGR01494">
    <property type="entry name" value="ATPase_P-type"/>
    <property type="match status" value="1"/>
</dbReference>
<dbReference type="SFLD" id="SFLDS00003">
    <property type="entry name" value="Haloacid_Dehalogenase"/>
    <property type="match status" value="1"/>
</dbReference>
<dbReference type="PROSITE" id="PS50846">
    <property type="entry name" value="HMA_2"/>
    <property type="match status" value="1"/>
</dbReference>
<dbReference type="InterPro" id="IPR044492">
    <property type="entry name" value="P_typ_ATPase_HD_dom"/>
</dbReference>
<protein>
    <recommendedName>
        <fullName evidence="11">Cation-transporting P-type ATPase B</fullName>
    </recommendedName>
</protein>
<dbReference type="GO" id="GO:0005524">
    <property type="term" value="F:ATP binding"/>
    <property type="evidence" value="ECO:0007669"/>
    <property type="project" value="UniProtKB-UniRule"/>
</dbReference>
<gene>
    <name evidence="15" type="ORF">G3I39_21140</name>
</gene>
<dbReference type="CDD" id="cd00371">
    <property type="entry name" value="HMA"/>
    <property type="match status" value="1"/>
</dbReference>
<feature type="transmembrane region" description="Helical" evidence="12">
    <location>
        <begin position="727"/>
        <end position="745"/>
    </location>
</feature>
<dbReference type="InterPro" id="IPR023299">
    <property type="entry name" value="ATPase_P-typ_cyto_dom_N"/>
</dbReference>
<dbReference type="SUPFAM" id="SSF81665">
    <property type="entry name" value="Calcium ATPase, transmembrane domain M"/>
    <property type="match status" value="1"/>
</dbReference>
<feature type="transmembrane region" description="Helical" evidence="12">
    <location>
        <begin position="168"/>
        <end position="191"/>
    </location>
</feature>
<organism evidence="15 16">
    <name type="scientific">Streptomyces microflavus</name>
    <name type="common">Streptomyces lipmanii</name>
    <dbReference type="NCBI Taxonomy" id="1919"/>
    <lineage>
        <taxon>Bacteria</taxon>
        <taxon>Bacillati</taxon>
        <taxon>Actinomycetota</taxon>
        <taxon>Actinomycetes</taxon>
        <taxon>Kitasatosporales</taxon>
        <taxon>Streptomycetaceae</taxon>
        <taxon>Streptomyces</taxon>
    </lineage>
</organism>
<dbReference type="PRINTS" id="PR00943">
    <property type="entry name" value="CUATPASE"/>
</dbReference>
<evidence type="ECO:0000256" key="13">
    <source>
        <dbReference type="SAM" id="MobiDB-lite"/>
    </source>
</evidence>
<name>A0A6N9V9Y7_STRMI</name>
<comment type="subcellular location">
    <subcellularLocation>
        <location evidence="1">Cell membrane</location>
        <topology evidence="1">Multi-pass membrane protein</topology>
    </subcellularLocation>
</comment>
<feature type="domain" description="HMA" evidence="14">
    <location>
        <begin position="10"/>
        <end position="74"/>
    </location>
</feature>
<evidence type="ECO:0000256" key="9">
    <source>
        <dbReference type="ARBA" id="ARBA00023136"/>
    </source>
</evidence>
<evidence type="ECO:0000256" key="4">
    <source>
        <dbReference type="ARBA" id="ARBA00022723"/>
    </source>
</evidence>
<dbReference type="CDD" id="cd02094">
    <property type="entry name" value="P-type_ATPase_Cu-like"/>
    <property type="match status" value="1"/>
</dbReference>
<evidence type="ECO:0000256" key="7">
    <source>
        <dbReference type="ARBA" id="ARBA00022967"/>
    </source>
</evidence>
<evidence type="ECO:0000259" key="14">
    <source>
        <dbReference type="PROSITE" id="PS50846"/>
    </source>
</evidence>
<evidence type="ECO:0000256" key="11">
    <source>
        <dbReference type="ARBA" id="ARBA00074171"/>
    </source>
</evidence>
<evidence type="ECO:0000313" key="16">
    <source>
        <dbReference type="Proteomes" id="UP000471648"/>
    </source>
</evidence>
<dbReference type="FunFam" id="3.30.70.100:FF:000005">
    <property type="entry name" value="Copper-exporting P-type ATPase A"/>
    <property type="match status" value="1"/>
</dbReference>
<feature type="compositionally biased region" description="Low complexity" evidence="13">
    <location>
        <begin position="81"/>
        <end position="90"/>
    </location>
</feature>
<keyword evidence="4 12" id="KW-0479">Metal-binding</keyword>
<dbReference type="SUPFAM" id="SSF56784">
    <property type="entry name" value="HAD-like"/>
    <property type="match status" value="1"/>
</dbReference>
<dbReference type="InterPro" id="IPR023214">
    <property type="entry name" value="HAD_sf"/>
</dbReference>
<dbReference type="InterPro" id="IPR001757">
    <property type="entry name" value="P_typ_ATPase"/>
</dbReference>
<keyword evidence="8 12" id="KW-1133">Transmembrane helix</keyword>
<feature type="transmembrane region" description="Helical" evidence="12">
    <location>
        <begin position="105"/>
        <end position="124"/>
    </location>
</feature>
<dbReference type="SFLD" id="SFLDG00002">
    <property type="entry name" value="C1.7:_P-type_atpase_like"/>
    <property type="match status" value="1"/>
</dbReference>
<dbReference type="PRINTS" id="PR00119">
    <property type="entry name" value="CATATPASE"/>
</dbReference>
<feature type="region of interest" description="Disordered" evidence="13">
    <location>
        <begin position="76"/>
        <end position="95"/>
    </location>
</feature>
<keyword evidence="12" id="KW-1003">Cell membrane</keyword>
<dbReference type="NCBIfam" id="TIGR01511">
    <property type="entry name" value="ATPase-IB1_Cu"/>
    <property type="match status" value="1"/>
</dbReference>